<feature type="chain" id="PRO_5045667809" evidence="7">
    <location>
        <begin position="21"/>
        <end position="333"/>
    </location>
</feature>
<keyword evidence="3 6" id="KW-0813">Transport</keyword>
<evidence type="ECO:0000256" key="6">
    <source>
        <dbReference type="RuleBase" id="RU003512"/>
    </source>
</evidence>
<gene>
    <name evidence="8" type="ORF">GCM10023156_09530</name>
</gene>
<evidence type="ECO:0000256" key="3">
    <source>
        <dbReference type="ARBA" id="ARBA00022448"/>
    </source>
</evidence>
<accession>A0ABP8MDY2</accession>
<evidence type="ECO:0000256" key="2">
    <source>
        <dbReference type="ARBA" id="ARBA00011028"/>
    </source>
</evidence>
<dbReference type="PROSITE" id="PS51257">
    <property type="entry name" value="PROKAR_LIPOPROTEIN"/>
    <property type="match status" value="1"/>
</dbReference>
<dbReference type="Pfam" id="PF01297">
    <property type="entry name" value="ZnuA"/>
    <property type="match status" value="1"/>
</dbReference>
<dbReference type="PRINTS" id="PR00690">
    <property type="entry name" value="ADHESNFAMILY"/>
</dbReference>
<evidence type="ECO:0000313" key="9">
    <source>
        <dbReference type="Proteomes" id="UP001500840"/>
    </source>
</evidence>
<dbReference type="PANTHER" id="PTHR42953:SF1">
    <property type="entry name" value="METAL-BINDING PROTEIN HI_0362-RELATED"/>
    <property type="match status" value="1"/>
</dbReference>
<sequence length="333" mass="35679">MKRSLSLVLLLFAATFGCDSSNETSAPTDVNRATATVDPDSPIAVTTTVGMVADLVRSVGGDRVNVTQICGSGVDPHLYKATRDDVATMMRADVIFYSGLMLEGKMTDTLVKMARNKPVVAVTEAIDPAALLEPDDFAGHYDPHVWMDVSAWSKCATVIADELAAIDPPSASAYQERAAALQEQLAELHAYGKRVIATIPKDRRILVTSHDAFNYFGRAYDLEVIGVQGISTESEAGLQQINELVDLLVDKKVKSVFVESSVPRKSIDSLVEGAHSRGHDVRVGDKELFSDAMGASGTYEGTYIGMLDHNMTAVARGLGGEAPEKGFQGKLSP</sequence>
<name>A0ABP8MDY2_9BACT</name>
<keyword evidence="5 7" id="KW-0732">Signal</keyword>
<proteinExistence type="inferred from homology"/>
<dbReference type="PRINTS" id="PR00691">
    <property type="entry name" value="ADHESINB"/>
</dbReference>
<reference evidence="9" key="1">
    <citation type="journal article" date="2019" name="Int. J. Syst. Evol. Microbiol.">
        <title>The Global Catalogue of Microorganisms (GCM) 10K type strain sequencing project: providing services to taxonomists for standard genome sequencing and annotation.</title>
        <authorList>
            <consortium name="The Broad Institute Genomics Platform"/>
            <consortium name="The Broad Institute Genome Sequencing Center for Infectious Disease"/>
            <person name="Wu L."/>
            <person name="Ma J."/>
        </authorList>
    </citation>
    <scope>NUCLEOTIDE SEQUENCE [LARGE SCALE GENOMIC DNA]</scope>
    <source>
        <strain evidence="9">JCM 17759</strain>
    </source>
</reference>
<protein>
    <submittedName>
        <fullName evidence="8">Zinc ABC transporter substrate-binding protein</fullName>
    </submittedName>
</protein>
<dbReference type="Proteomes" id="UP001500840">
    <property type="component" value="Unassembled WGS sequence"/>
</dbReference>
<keyword evidence="4" id="KW-0479">Metal-binding</keyword>
<dbReference type="InterPro" id="IPR006128">
    <property type="entry name" value="Lipoprotein_PsaA-like"/>
</dbReference>
<keyword evidence="9" id="KW-1185">Reference proteome</keyword>
<evidence type="ECO:0000256" key="4">
    <source>
        <dbReference type="ARBA" id="ARBA00022723"/>
    </source>
</evidence>
<dbReference type="Gene3D" id="3.40.50.1980">
    <property type="entry name" value="Nitrogenase molybdenum iron protein domain"/>
    <property type="match status" value="2"/>
</dbReference>
<evidence type="ECO:0000313" key="8">
    <source>
        <dbReference type="EMBL" id="GAA4447485.1"/>
    </source>
</evidence>
<organism evidence="8 9">
    <name type="scientific">Novipirellula rosea</name>
    <dbReference type="NCBI Taxonomy" id="1031540"/>
    <lineage>
        <taxon>Bacteria</taxon>
        <taxon>Pseudomonadati</taxon>
        <taxon>Planctomycetota</taxon>
        <taxon>Planctomycetia</taxon>
        <taxon>Pirellulales</taxon>
        <taxon>Pirellulaceae</taxon>
        <taxon>Novipirellula</taxon>
    </lineage>
</organism>
<comment type="subcellular location">
    <subcellularLocation>
        <location evidence="1">Cell envelope</location>
    </subcellularLocation>
</comment>
<feature type="signal peptide" evidence="7">
    <location>
        <begin position="1"/>
        <end position="20"/>
    </location>
</feature>
<dbReference type="InterPro" id="IPR006127">
    <property type="entry name" value="ZnuA-like"/>
</dbReference>
<comment type="similarity">
    <text evidence="2 6">Belongs to the bacterial solute-binding protein 9 family.</text>
</comment>
<dbReference type="EMBL" id="BAABGA010000012">
    <property type="protein sequence ID" value="GAA4447485.1"/>
    <property type="molecule type" value="Genomic_DNA"/>
</dbReference>
<evidence type="ECO:0000256" key="7">
    <source>
        <dbReference type="SAM" id="SignalP"/>
    </source>
</evidence>
<dbReference type="InterPro" id="IPR006129">
    <property type="entry name" value="AdhesinB"/>
</dbReference>
<dbReference type="InterPro" id="IPR050492">
    <property type="entry name" value="Bact_metal-bind_prot9"/>
</dbReference>
<dbReference type="SUPFAM" id="SSF53807">
    <property type="entry name" value="Helical backbone' metal receptor"/>
    <property type="match status" value="1"/>
</dbReference>
<dbReference type="RefSeq" id="WP_345319923.1">
    <property type="nucleotide sequence ID" value="NZ_BAABGA010000012.1"/>
</dbReference>
<evidence type="ECO:0000256" key="1">
    <source>
        <dbReference type="ARBA" id="ARBA00004196"/>
    </source>
</evidence>
<dbReference type="PANTHER" id="PTHR42953">
    <property type="entry name" value="HIGH-AFFINITY ZINC UPTAKE SYSTEM PROTEIN ZNUA-RELATED"/>
    <property type="match status" value="1"/>
</dbReference>
<comment type="caution">
    <text evidence="8">The sequence shown here is derived from an EMBL/GenBank/DDBJ whole genome shotgun (WGS) entry which is preliminary data.</text>
</comment>
<evidence type="ECO:0000256" key="5">
    <source>
        <dbReference type="ARBA" id="ARBA00022729"/>
    </source>
</evidence>